<protein>
    <submittedName>
        <fullName evidence="2">Uncharacterized protein</fullName>
    </submittedName>
</protein>
<reference evidence="2" key="1">
    <citation type="submission" date="2021-01" db="EMBL/GenBank/DDBJ databases">
        <authorList>
            <person name="Corre E."/>
            <person name="Pelletier E."/>
            <person name="Niang G."/>
            <person name="Scheremetjew M."/>
            <person name="Finn R."/>
            <person name="Kale V."/>
            <person name="Holt S."/>
            <person name="Cochrane G."/>
            <person name="Meng A."/>
            <person name="Brown T."/>
            <person name="Cohen L."/>
        </authorList>
    </citation>
    <scope>NUCLEOTIDE SEQUENCE</scope>
    <source>
        <strain evidence="2">OF101</strain>
    </source>
</reference>
<name>A0A7S1W3Z9_ALECA</name>
<dbReference type="AlphaFoldDB" id="A0A7S1W3Z9"/>
<organism evidence="2">
    <name type="scientific">Alexandrium catenella</name>
    <name type="common">Red tide dinoflagellate</name>
    <name type="synonym">Gonyaulax catenella</name>
    <dbReference type="NCBI Taxonomy" id="2925"/>
    <lineage>
        <taxon>Eukaryota</taxon>
        <taxon>Sar</taxon>
        <taxon>Alveolata</taxon>
        <taxon>Dinophyceae</taxon>
        <taxon>Gonyaulacales</taxon>
        <taxon>Pyrocystaceae</taxon>
        <taxon>Alexandrium</taxon>
    </lineage>
</organism>
<evidence type="ECO:0000256" key="1">
    <source>
        <dbReference type="SAM" id="MobiDB-lite"/>
    </source>
</evidence>
<proteinExistence type="predicted"/>
<sequence length="205" mass="21740">MAGTPRLPEVPSSRPASGGSLADRRSFSLTSAGRPGSRGGADGERLSALRPPPLLMPFGPTDKKPMLPGDAFGGGWSPKSDCGHMLSPKTPLSPCAMSEMGFAFGMGELHSPKSPTSPQRRQEELLSRSIGAFNARKGPVHGGLIPRTKSCPNIFELPVKTNRIPQPLLALVADEGEPVNMKRRLSASARRAMMMRAAVTTMKKG</sequence>
<gene>
    <name evidence="2" type="ORF">ACAT0790_LOCUS30032</name>
</gene>
<dbReference type="EMBL" id="HBGE01049706">
    <property type="protein sequence ID" value="CAD9147370.1"/>
    <property type="molecule type" value="Transcribed_RNA"/>
</dbReference>
<feature type="region of interest" description="Disordered" evidence="1">
    <location>
        <begin position="1"/>
        <end position="65"/>
    </location>
</feature>
<accession>A0A7S1W3Z9</accession>
<evidence type="ECO:0000313" key="2">
    <source>
        <dbReference type="EMBL" id="CAD9147370.1"/>
    </source>
</evidence>